<evidence type="ECO:0000313" key="3">
    <source>
        <dbReference type="Proteomes" id="UP000035680"/>
    </source>
</evidence>
<protein>
    <recommendedName>
        <fullName evidence="1">RNA-directed DNA polymerase</fullName>
        <ecNumber evidence="1">2.7.7.49</ecNumber>
    </recommendedName>
</protein>
<dbReference type="EC" id="2.7.7.49" evidence="1"/>
<sequence>MAIMEYDLTIQYIKGEANNVADYLSRESFMAINVQDTLLENAFPATGFPPYKIERFPDFYNDSEKLRTIENGKLRTPTGVRVYVPQLIREKLLQVFHEHPLIGNHLSFDKVSGKFKAIFYWPSMDKLMIDTWQSCQTCQFNKEQPSRLVETHLKHIKRPNSAWQTLNADFLHVDNEYVFVMVDEYSKFVITSVCKKQNGPTLKNILMKCFTSLGFPEILRTDNGPAFISKTVTEYLQTAGVTQQFSSPHNHKSNAFVERFYRTLRDAIRIHKGSPLLTVVSHFVYAYNHSRSKSTGLSPAQILLNIPDRILQDESIHNGLSGIHALIKDTKDQFNDPELSRKGIKVNVGDLILRKVMHRKDTATSIKNQPRWEGPFKIIQRLYGDTYEILRLGKRHTRLSYEKCHAERMKRYIPTSTSTQ</sequence>
<organism evidence="3 4">
    <name type="scientific">Strongyloides venezuelensis</name>
    <name type="common">Threadworm</name>
    <dbReference type="NCBI Taxonomy" id="75913"/>
    <lineage>
        <taxon>Eukaryota</taxon>
        <taxon>Metazoa</taxon>
        <taxon>Ecdysozoa</taxon>
        <taxon>Nematoda</taxon>
        <taxon>Chromadorea</taxon>
        <taxon>Rhabditida</taxon>
        <taxon>Tylenchina</taxon>
        <taxon>Panagrolaimomorpha</taxon>
        <taxon>Strongyloidoidea</taxon>
        <taxon>Strongyloididae</taxon>
        <taxon>Strongyloides</taxon>
    </lineage>
</organism>
<keyword evidence="3" id="KW-1185">Reference proteome</keyword>
<dbReference type="InterPro" id="IPR036397">
    <property type="entry name" value="RNaseH_sf"/>
</dbReference>
<dbReference type="InterPro" id="IPR041588">
    <property type="entry name" value="Integrase_H2C2"/>
</dbReference>
<reference evidence="3" key="1">
    <citation type="submission" date="2014-07" db="EMBL/GenBank/DDBJ databases">
        <authorList>
            <person name="Martin A.A"/>
            <person name="De Silva N."/>
        </authorList>
    </citation>
    <scope>NUCLEOTIDE SEQUENCE</scope>
</reference>
<dbReference type="Gene3D" id="1.10.340.70">
    <property type="match status" value="1"/>
</dbReference>
<proteinExistence type="predicted"/>
<dbReference type="InterPro" id="IPR012337">
    <property type="entry name" value="RNaseH-like_sf"/>
</dbReference>
<dbReference type="SUPFAM" id="SSF53098">
    <property type="entry name" value="Ribonuclease H-like"/>
    <property type="match status" value="1"/>
</dbReference>
<dbReference type="Gene3D" id="3.30.420.10">
    <property type="entry name" value="Ribonuclease H-like superfamily/Ribonuclease H"/>
    <property type="match status" value="1"/>
</dbReference>
<dbReference type="PANTHER" id="PTHR37984:SF5">
    <property type="entry name" value="PROTEIN NYNRIN-LIKE"/>
    <property type="match status" value="1"/>
</dbReference>
<dbReference type="InterPro" id="IPR001584">
    <property type="entry name" value="Integrase_cat-core"/>
</dbReference>
<feature type="domain" description="Integrase catalytic" evidence="2">
    <location>
        <begin position="155"/>
        <end position="307"/>
    </location>
</feature>
<dbReference type="AlphaFoldDB" id="A0A0K0F2A1"/>
<dbReference type="Pfam" id="PF17921">
    <property type="entry name" value="Integrase_H2C2"/>
    <property type="match status" value="1"/>
</dbReference>
<dbReference type="Pfam" id="PF00665">
    <property type="entry name" value="rve"/>
    <property type="match status" value="1"/>
</dbReference>
<dbReference type="GO" id="GO:0003676">
    <property type="term" value="F:nucleic acid binding"/>
    <property type="evidence" value="ECO:0007669"/>
    <property type="project" value="InterPro"/>
</dbReference>
<dbReference type="GO" id="GO:0015074">
    <property type="term" value="P:DNA integration"/>
    <property type="evidence" value="ECO:0007669"/>
    <property type="project" value="InterPro"/>
</dbReference>
<evidence type="ECO:0000256" key="1">
    <source>
        <dbReference type="ARBA" id="ARBA00012493"/>
    </source>
</evidence>
<dbReference type="PROSITE" id="PS50994">
    <property type="entry name" value="INTEGRASE"/>
    <property type="match status" value="1"/>
</dbReference>
<accession>A0A0K0F2A1</accession>
<dbReference type="GO" id="GO:0003964">
    <property type="term" value="F:RNA-directed DNA polymerase activity"/>
    <property type="evidence" value="ECO:0007669"/>
    <property type="project" value="UniProtKB-EC"/>
</dbReference>
<dbReference type="WBParaSite" id="SVE_0292800.1">
    <property type="protein sequence ID" value="SVE_0292800.1"/>
    <property type="gene ID" value="SVE_0292800"/>
</dbReference>
<dbReference type="PANTHER" id="PTHR37984">
    <property type="entry name" value="PROTEIN CBG26694"/>
    <property type="match status" value="1"/>
</dbReference>
<evidence type="ECO:0000259" key="2">
    <source>
        <dbReference type="PROSITE" id="PS50994"/>
    </source>
</evidence>
<dbReference type="InterPro" id="IPR050951">
    <property type="entry name" value="Retrovirus_Pol_polyprotein"/>
</dbReference>
<name>A0A0K0F2A1_STRVS</name>
<reference evidence="4" key="2">
    <citation type="submission" date="2015-08" db="UniProtKB">
        <authorList>
            <consortium name="WormBaseParasite"/>
        </authorList>
    </citation>
    <scope>IDENTIFICATION</scope>
</reference>
<dbReference type="Proteomes" id="UP000035680">
    <property type="component" value="Unassembled WGS sequence"/>
</dbReference>
<evidence type="ECO:0000313" key="4">
    <source>
        <dbReference type="WBParaSite" id="SVE_0292800.1"/>
    </source>
</evidence>
<dbReference type="STRING" id="75913.A0A0K0F2A1"/>